<evidence type="ECO:0000256" key="7">
    <source>
        <dbReference type="PROSITE-ProRule" id="PRU00175"/>
    </source>
</evidence>
<evidence type="ECO:0000256" key="5">
    <source>
        <dbReference type="ARBA" id="ARBA00022771"/>
    </source>
</evidence>
<dbReference type="Pfam" id="PF21355">
    <property type="entry name" value="TRAF-mep_MATH"/>
    <property type="match status" value="1"/>
</dbReference>
<dbReference type="InterPro" id="IPR001841">
    <property type="entry name" value="Znf_RING"/>
</dbReference>
<dbReference type="RefSeq" id="XP_020915692.1">
    <property type="nucleotide sequence ID" value="XM_021060033.2"/>
</dbReference>
<feature type="domain" description="RING-type" evidence="9">
    <location>
        <begin position="25"/>
        <end position="63"/>
    </location>
</feature>
<dbReference type="GO" id="GO:0043122">
    <property type="term" value="P:regulation of canonical NF-kappaB signal transduction"/>
    <property type="evidence" value="ECO:0007669"/>
    <property type="project" value="TreeGrafter"/>
</dbReference>
<dbReference type="InterPro" id="IPR001293">
    <property type="entry name" value="Znf_TRAF"/>
</dbReference>
<dbReference type="InterPro" id="IPR008974">
    <property type="entry name" value="TRAF-like"/>
</dbReference>
<keyword evidence="12" id="KW-1185">Reference proteome</keyword>
<dbReference type="SUPFAM" id="SSF49599">
    <property type="entry name" value="TRAF domain-like"/>
    <property type="match status" value="2"/>
</dbReference>
<comment type="subcellular location">
    <subcellularLocation>
        <location evidence="1">Cytoplasm</location>
    </subcellularLocation>
</comment>
<dbReference type="PIRSF" id="PIRSF015614">
    <property type="entry name" value="TRAF"/>
    <property type="match status" value="1"/>
</dbReference>
<dbReference type="GO" id="GO:0007165">
    <property type="term" value="P:signal transduction"/>
    <property type="evidence" value="ECO:0007669"/>
    <property type="project" value="InterPro"/>
</dbReference>
<dbReference type="PROSITE" id="PS50144">
    <property type="entry name" value="MATH"/>
    <property type="match status" value="1"/>
</dbReference>
<evidence type="ECO:0008006" key="13">
    <source>
        <dbReference type="Google" id="ProtNLM"/>
    </source>
</evidence>
<dbReference type="Gene3D" id="2.60.210.10">
    <property type="entry name" value="Apoptosis, Tumor Necrosis Factor Receptor Associated Protein 2, Chain A"/>
    <property type="match status" value="1"/>
</dbReference>
<evidence type="ECO:0000256" key="4">
    <source>
        <dbReference type="ARBA" id="ARBA00022737"/>
    </source>
</evidence>
<dbReference type="InterPro" id="IPR049342">
    <property type="entry name" value="TRAF1-6_MATH_dom"/>
</dbReference>
<name>A0A913Y6Y0_EXADI</name>
<dbReference type="Pfam" id="PF13923">
    <property type="entry name" value="zf-C3HC4_2"/>
    <property type="match status" value="1"/>
</dbReference>
<dbReference type="PROSITE" id="PS50089">
    <property type="entry name" value="ZF_RING_2"/>
    <property type="match status" value="1"/>
</dbReference>
<dbReference type="Pfam" id="PF02176">
    <property type="entry name" value="zf-TRAF"/>
    <property type="match status" value="1"/>
</dbReference>
<dbReference type="FunFam" id="3.30.40.10:FF:000179">
    <property type="entry name" value="TNF receptor-associated factor"/>
    <property type="match status" value="1"/>
</dbReference>
<dbReference type="GO" id="GO:0031625">
    <property type="term" value="F:ubiquitin protein ligase binding"/>
    <property type="evidence" value="ECO:0007669"/>
    <property type="project" value="TreeGrafter"/>
</dbReference>
<keyword evidence="4" id="KW-0677">Repeat</keyword>
<dbReference type="GO" id="GO:0042981">
    <property type="term" value="P:regulation of apoptotic process"/>
    <property type="evidence" value="ECO:0007669"/>
    <property type="project" value="InterPro"/>
</dbReference>
<dbReference type="SMART" id="SM00184">
    <property type="entry name" value="RING"/>
    <property type="match status" value="1"/>
</dbReference>
<dbReference type="InterPro" id="IPR012227">
    <property type="entry name" value="TNF_rcpt-assoc_TRAF_met"/>
</dbReference>
<dbReference type="Proteomes" id="UP000887567">
    <property type="component" value="Unplaced"/>
</dbReference>
<dbReference type="AlphaFoldDB" id="A0A913Y6Y0"/>
<dbReference type="OMA" id="CFISHED"/>
<dbReference type="OrthoDB" id="5987964at2759"/>
<keyword evidence="3" id="KW-0479">Metal-binding</keyword>
<dbReference type="GO" id="GO:0008270">
    <property type="term" value="F:zinc ion binding"/>
    <property type="evidence" value="ECO:0007669"/>
    <property type="project" value="UniProtKB-KW"/>
</dbReference>
<evidence type="ECO:0000256" key="3">
    <source>
        <dbReference type="ARBA" id="ARBA00022723"/>
    </source>
</evidence>
<organism evidence="11 12">
    <name type="scientific">Exaiptasia diaphana</name>
    <name type="common">Tropical sea anemone</name>
    <name type="synonym">Aiptasia pulchella</name>
    <dbReference type="NCBI Taxonomy" id="2652724"/>
    <lineage>
        <taxon>Eukaryota</taxon>
        <taxon>Metazoa</taxon>
        <taxon>Cnidaria</taxon>
        <taxon>Anthozoa</taxon>
        <taxon>Hexacorallia</taxon>
        <taxon>Actiniaria</taxon>
        <taxon>Aiptasiidae</taxon>
        <taxon>Exaiptasia</taxon>
    </lineage>
</organism>
<dbReference type="Gene3D" id="3.30.40.10">
    <property type="entry name" value="Zinc/RING finger domain, C3HC4 (zinc finger)"/>
    <property type="match status" value="1"/>
</dbReference>
<evidence type="ECO:0000256" key="6">
    <source>
        <dbReference type="ARBA" id="ARBA00022833"/>
    </source>
</evidence>
<keyword evidence="6" id="KW-0862">Zinc</keyword>
<keyword evidence="2" id="KW-0963">Cytoplasm</keyword>
<accession>A0A913Y6Y0</accession>
<proteinExistence type="predicted"/>
<dbReference type="KEGG" id="epa:110253155"/>
<dbReference type="PANTHER" id="PTHR10131">
    <property type="entry name" value="TNF RECEPTOR ASSOCIATED FACTOR"/>
    <property type="match status" value="1"/>
</dbReference>
<reference evidence="11" key="1">
    <citation type="submission" date="2022-11" db="UniProtKB">
        <authorList>
            <consortium name="EnsemblMetazoa"/>
        </authorList>
    </citation>
    <scope>IDENTIFICATION</scope>
</reference>
<keyword evidence="8" id="KW-0175">Coiled coil</keyword>
<dbReference type="InterPro" id="IPR002083">
    <property type="entry name" value="MATH/TRAF_dom"/>
</dbReference>
<feature type="coiled-coil region" evidence="8">
    <location>
        <begin position="141"/>
        <end position="175"/>
    </location>
</feature>
<evidence type="ECO:0000259" key="10">
    <source>
        <dbReference type="PROSITE" id="PS50144"/>
    </source>
</evidence>
<feature type="domain" description="MATH" evidence="10">
    <location>
        <begin position="192"/>
        <end position="342"/>
    </location>
</feature>
<dbReference type="EnsemblMetazoa" id="XM_021060033.2">
    <property type="protein sequence ID" value="XP_020915692.1"/>
    <property type="gene ID" value="LOC110253155"/>
</dbReference>
<dbReference type="PROSITE" id="PS00518">
    <property type="entry name" value="ZF_RING_1"/>
    <property type="match status" value="1"/>
</dbReference>
<evidence type="ECO:0000313" key="12">
    <source>
        <dbReference type="Proteomes" id="UP000887567"/>
    </source>
</evidence>
<dbReference type="GeneID" id="110253155"/>
<dbReference type="GO" id="GO:0005737">
    <property type="term" value="C:cytoplasm"/>
    <property type="evidence" value="ECO:0007669"/>
    <property type="project" value="UniProtKB-SubCell"/>
</dbReference>
<dbReference type="GO" id="GO:0005164">
    <property type="term" value="F:tumor necrosis factor receptor binding"/>
    <property type="evidence" value="ECO:0007669"/>
    <property type="project" value="TreeGrafter"/>
</dbReference>
<dbReference type="PANTHER" id="PTHR10131:SF94">
    <property type="entry name" value="TNF RECEPTOR-ASSOCIATED FACTOR 4"/>
    <property type="match status" value="1"/>
</dbReference>
<protein>
    <recommendedName>
        <fullName evidence="13">TNF receptor-associated factor</fullName>
    </recommendedName>
</protein>
<evidence type="ECO:0000313" key="11">
    <source>
        <dbReference type="EnsemblMetazoa" id="XP_020915692.1"/>
    </source>
</evidence>
<dbReference type="InterPro" id="IPR017907">
    <property type="entry name" value="Znf_RING_CS"/>
</dbReference>
<dbReference type="SUPFAM" id="SSF57850">
    <property type="entry name" value="RING/U-box"/>
    <property type="match status" value="1"/>
</dbReference>
<sequence length="346" mass="39820">MADSSGMPSGFDYEFVMELDDEYACPICHLAMRMPVLTKCGHRFCKECLEEANKSRQNCPLDQEELGPQHVFEDKATERKILSLKVKCPNKGCEWQGELRSAKSHVDECPLTIIPCSYGTFGCDFKDQRKSLIEHVIVTHLAFTVEKLTELLQENEHLKKEIQKVNRDYADIAAQLSSMNTMAQEGNRLRQRLSYTWKVNDFGQQLQNAKNQNRHVRLYCDPFCTHKNGYRLIIELHPNGNGEGLGTHVSVYLIIMRGEYDAILTWPFPHKIKFMLLDQKPDQAQRKNVDFTCISHTGNQDFFKRPSNDYNSGIGCPCFISHEDLTKESYVIDGKIFLRLELKQAS</sequence>
<evidence type="ECO:0000259" key="9">
    <source>
        <dbReference type="PROSITE" id="PS50089"/>
    </source>
</evidence>
<evidence type="ECO:0000256" key="2">
    <source>
        <dbReference type="ARBA" id="ARBA00022490"/>
    </source>
</evidence>
<keyword evidence="5 7" id="KW-0863">Zinc-finger</keyword>
<dbReference type="InterPro" id="IPR013083">
    <property type="entry name" value="Znf_RING/FYVE/PHD"/>
</dbReference>
<evidence type="ECO:0000256" key="1">
    <source>
        <dbReference type="ARBA" id="ARBA00004496"/>
    </source>
</evidence>
<evidence type="ECO:0000256" key="8">
    <source>
        <dbReference type="SAM" id="Coils"/>
    </source>
</evidence>